<gene>
    <name evidence="1" type="ORF">FHS23_002542</name>
</gene>
<dbReference type="AlphaFoldDB" id="A0A839S443"/>
<evidence type="ECO:0000313" key="2">
    <source>
        <dbReference type="Proteomes" id="UP000550714"/>
    </source>
</evidence>
<comment type="caution">
    <text evidence="1">The sequence shown here is derived from an EMBL/GenBank/DDBJ whole genome shotgun (WGS) entry which is preliminary data.</text>
</comment>
<protein>
    <submittedName>
        <fullName evidence="1">Uncharacterized protein</fullName>
    </submittedName>
</protein>
<organism evidence="1 2">
    <name type="scientific">Prauserella isguenensis</name>
    <dbReference type="NCBI Taxonomy" id="1470180"/>
    <lineage>
        <taxon>Bacteria</taxon>
        <taxon>Bacillati</taxon>
        <taxon>Actinomycetota</taxon>
        <taxon>Actinomycetes</taxon>
        <taxon>Pseudonocardiales</taxon>
        <taxon>Pseudonocardiaceae</taxon>
        <taxon>Prauserella</taxon>
    </lineage>
</organism>
<name>A0A839S443_9PSEU</name>
<accession>A0A839S443</accession>
<evidence type="ECO:0000313" key="1">
    <source>
        <dbReference type="EMBL" id="MBB3051519.1"/>
    </source>
</evidence>
<reference evidence="1 2" key="1">
    <citation type="submission" date="2020-08" db="EMBL/GenBank/DDBJ databases">
        <title>Genomic Encyclopedia of Type Strains, Phase III (KMG-III): the genomes of soil and plant-associated and newly described type strains.</title>
        <authorList>
            <person name="Whitman W."/>
        </authorList>
    </citation>
    <scope>NUCLEOTIDE SEQUENCE [LARGE SCALE GENOMIC DNA]</scope>
    <source>
        <strain evidence="1 2">CECT 8577</strain>
    </source>
</reference>
<dbReference type="RefSeq" id="WP_246381954.1">
    <property type="nucleotide sequence ID" value="NZ_JACHWU010000002.1"/>
</dbReference>
<dbReference type="EMBL" id="JACHWU010000002">
    <property type="protein sequence ID" value="MBB3051519.1"/>
    <property type="molecule type" value="Genomic_DNA"/>
</dbReference>
<sequence>MRPGEAFRFRTVARLDGVGDRGVLGDGTQRALSGRINATGANTWAVMRRRVS</sequence>
<keyword evidence="2" id="KW-1185">Reference proteome</keyword>
<dbReference type="Proteomes" id="UP000550714">
    <property type="component" value="Unassembled WGS sequence"/>
</dbReference>
<proteinExistence type="predicted"/>